<protein>
    <submittedName>
        <fullName evidence="2">Uncharacterized protein</fullName>
    </submittedName>
</protein>
<feature type="region of interest" description="Disordered" evidence="1">
    <location>
        <begin position="214"/>
        <end position="233"/>
    </location>
</feature>
<sequence length="233" mass="25276">MASTAEPSAQPLPAALSRLRLTHTHHADAFENGHGAPDLWYVSADIWNRESGATVEHVASFEFARVEPFETDDLLGVLDGHSASLSAMARAVIDPATDDLRDELDKFTEPIEPALLFLTRAQVQPSWQKHGLGPVLAARAIRTLRPGCRGIAYHPASFTASPGDPDDEEGPPVAITARLKAWERIGFRHYRNGVFVLNLGTTALDDFLKAASNQPANAPQVREAHYPSGRGTT</sequence>
<evidence type="ECO:0000313" key="3">
    <source>
        <dbReference type="Proteomes" id="UP000029095"/>
    </source>
</evidence>
<dbReference type="Proteomes" id="UP000029095">
    <property type="component" value="Unassembled WGS sequence"/>
</dbReference>
<gene>
    <name evidence="2" type="ORF">FM21_33440</name>
</gene>
<comment type="caution">
    <text evidence="2">The sequence shown here is derived from an EMBL/GenBank/DDBJ whole genome shotgun (WGS) entry which is preliminary data.</text>
</comment>
<accession>A0A086MRZ9</accession>
<dbReference type="RefSeq" id="WP_043385182.1">
    <property type="nucleotide sequence ID" value="NZ_KN039949.1"/>
</dbReference>
<proteinExistence type="predicted"/>
<organism evidence="2 3">
    <name type="scientific">Streptomyces mutabilis</name>
    <dbReference type="NCBI Taxonomy" id="67332"/>
    <lineage>
        <taxon>Bacteria</taxon>
        <taxon>Bacillati</taxon>
        <taxon>Actinomycetota</taxon>
        <taxon>Actinomycetes</taxon>
        <taxon>Kitasatosporales</taxon>
        <taxon>Streptomycetaceae</taxon>
        <taxon>Streptomyces</taxon>
    </lineage>
</organism>
<evidence type="ECO:0000256" key="1">
    <source>
        <dbReference type="SAM" id="MobiDB-lite"/>
    </source>
</evidence>
<dbReference type="EMBL" id="JNFQ01000006">
    <property type="protein sequence ID" value="KFG71667.1"/>
    <property type="molecule type" value="Genomic_DNA"/>
</dbReference>
<dbReference type="AlphaFoldDB" id="A0A086MRZ9"/>
<evidence type="ECO:0000313" key="2">
    <source>
        <dbReference type="EMBL" id="KFG71667.1"/>
    </source>
</evidence>
<dbReference type="HOGENOM" id="CLU_1189379_0_0_11"/>
<reference evidence="2 3" key="1">
    <citation type="submission" date="2014-05" db="EMBL/GenBank/DDBJ databases">
        <title>Complete genome sequence of the Streptomyces mutabilis TRM45540.</title>
        <authorList>
            <person name="Luo X."/>
            <person name="Zhang L."/>
        </authorList>
    </citation>
    <scope>NUCLEOTIDE SEQUENCE [LARGE SCALE GENOMIC DNA]</scope>
    <source>
        <strain evidence="2 3">TRM45540</strain>
    </source>
</reference>
<name>A0A086MRZ9_9ACTN</name>
<keyword evidence="3" id="KW-1185">Reference proteome</keyword>